<dbReference type="AlphaFoldDB" id="A0AAD8M304"/>
<evidence type="ECO:0000256" key="1">
    <source>
        <dbReference type="SAM" id="Coils"/>
    </source>
</evidence>
<feature type="region of interest" description="Disordered" evidence="2">
    <location>
        <begin position="327"/>
        <end position="359"/>
    </location>
</feature>
<dbReference type="EMBL" id="JAUIZM010000011">
    <property type="protein sequence ID" value="KAK1357799.1"/>
    <property type="molecule type" value="Genomic_DNA"/>
</dbReference>
<gene>
    <name evidence="3" type="ORF">POM88_051055</name>
</gene>
<keyword evidence="1" id="KW-0175">Coiled coil</keyword>
<dbReference type="PANTHER" id="PTHR34778">
    <property type="entry name" value="OS02G0580700 PROTEIN"/>
    <property type="match status" value="1"/>
</dbReference>
<reference evidence="3" key="1">
    <citation type="submission" date="2023-02" db="EMBL/GenBank/DDBJ databases">
        <title>Genome of toxic invasive species Heracleum sosnowskyi carries increased number of genes despite the absence of recent whole-genome duplications.</title>
        <authorList>
            <person name="Schelkunov M."/>
            <person name="Shtratnikova V."/>
            <person name="Makarenko M."/>
            <person name="Klepikova A."/>
            <person name="Omelchenko D."/>
            <person name="Novikova G."/>
            <person name="Obukhova E."/>
            <person name="Bogdanov V."/>
            <person name="Penin A."/>
            <person name="Logacheva M."/>
        </authorList>
    </citation>
    <scope>NUCLEOTIDE SEQUENCE</scope>
    <source>
        <strain evidence="3">Hsosn_3</strain>
        <tissue evidence="3">Leaf</tissue>
    </source>
</reference>
<reference evidence="3" key="2">
    <citation type="submission" date="2023-05" db="EMBL/GenBank/DDBJ databases">
        <authorList>
            <person name="Schelkunov M.I."/>
        </authorList>
    </citation>
    <scope>NUCLEOTIDE SEQUENCE</scope>
    <source>
        <strain evidence="3">Hsosn_3</strain>
        <tissue evidence="3">Leaf</tissue>
    </source>
</reference>
<comment type="caution">
    <text evidence="3">The sequence shown here is derived from an EMBL/GenBank/DDBJ whole genome shotgun (WGS) entry which is preliminary data.</text>
</comment>
<sequence length="359" mass="40805">MDCDQRLQDLHKAYADMMLDASKEASAKVLAAEMKSQRLEHELHVTKAEAVRMMVRLKKMMDDKISEEKMTSWNQQQKINEVEAQLHEAEDIVTELREELKHVQAKCERESRNDMQHLDKHDNATLEEAFEDNRQSQSLPCHPLELDKDSLIASNKENLYVNQGTGYLECSGEVIQMRNLHVTMPELPSILRRSKEDKFISCSYEAQAIDLMLKAAKTATGTKFRKKKPALNKRIPDKLFRKLHETPGVALSDHTSKSVENSAQTPLDLLVPIVQEGASTECLDIQVSKSNLNKVDESIPPPELKTTGATSKGSSVQLFKYTFQRKRKRETVGISDGNVSSENFTPERKKEKKNISEDP</sequence>
<protein>
    <submittedName>
        <fullName evidence="3">Uncharacterized protein</fullName>
    </submittedName>
</protein>
<feature type="compositionally biased region" description="Basic and acidic residues" evidence="2">
    <location>
        <begin position="345"/>
        <end position="359"/>
    </location>
</feature>
<dbReference type="Proteomes" id="UP001237642">
    <property type="component" value="Unassembled WGS sequence"/>
</dbReference>
<proteinExistence type="predicted"/>
<organism evidence="3 4">
    <name type="scientific">Heracleum sosnowskyi</name>
    <dbReference type="NCBI Taxonomy" id="360622"/>
    <lineage>
        <taxon>Eukaryota</taxon>
        <taxon>Viridiplantae</taxon>
        <taxon>Streptophyta</taxon>
        <taxon>Embryophyta</taxon>
        <taxon>Tracheophyta</taxon>
        <taxon>Spermatophyta</taxon>
        <taxon>Magnoliopsida</taxon>
        <taxon>eudicotyledons</taxon>
        <taxon>Gunneridae</taxon>
        <taxon>Pentapetalae</taxon>
        <taxon>asterids</taxon>
        <taxon>campanulids</taxon>
        <taxon>Apiales</taxon>
        <taxon>Apiaceae</taxon>
        <taxon>Apioideae</taxon>
        <taxon>apioid superclade</taxon>
        <taxon>Tordylieae</taxon>
        <taxon>Tordyliinae</taxon>
        <taxon>Heracleum</taxon>
    </lineage>
</organism>
<evidence type="ECO:0000313" key="3">
    <source>
        <dbReference type="EMBL" id="KAK1357799.1"/>
    </source>
</evidence>
<evidence type="ECO:0000313" key="4">
    <source>
        <dbReference type="Proteomes" id="UP001237642"/>
    </source>
</evidence>
<evidence type="ECO:0000256" key="2">
    <source>
        <dbReference type="SAM" id="MobiDB-lite"/>
    </source>
</evidence>
<feature type="coiled-coil region" evidence="1">
    <location>
        <begin position="79"/>
        <end position="113"/>
    </location>
</feature>
<accession>A0AAD8M304</accession>
<keyword evidence="4" id="KW-1185">Reference proteome</keyword>
<name>A0AAD8M304_9APIA</name>
<dbReference type="PANTHER" id="PTHR34778:SF2">
    <property type="entry name" value="OS02G0580700 PROTEIN"/>
    <property type="match status" value="1"/>
</dbReference>